<dbReference type="GO" id="GO:0008061">
    <property type="term" value="F:chitin binding"/>
    <property type="evidence" value="ECO:0007669"/>
    <property type="project" value="InterPro"/>
</dbReference>
<evidence type="ECO:0000259" key="1">
    <source>
        <dbReference type="PROSITE" id="PS50940"/>
    </source>
</evidence>
<dbReference type="InterPro" id="IPR036508">
    <property type="entry name" value="Chitin-bd_dom_sf"/>
</dbReference>
<dbReference type="PROSITE" id="PS50940">
    <property type="entry name" value="CHIT_BIND_II"/>
    <property type="match status" value="2"/>
</dbReference>
<keyword evidence="3" id="KW-1185">Reference proteome</keyword>
<gene>
    <name evidence="2" type="ORF">B4U80_13817</name>
</gene>
<dbReference type="OrthoDB" id="6162453at2759"/>
<dbReference type="EMBL" id="NCKV01003844">
    <property type="protein sequence ID" value="RWS25317.1"/>
    <property type="molecule type" value="Genomic_DNA"/>
</dbReference>
<sequence length="155" mass="17838">MTAVRPVAKNMPLPNKNICKGANMYYRDPVNCTCFYHCDTSYRPHYKCCLPGQFFSELISNCDWSDGGLDCLQEHRISELEARSYREENQCPETNAAFANENDCKTFWDCNGPRPVLTSCLHITKFTGTVHKNVCDCDSLRILNKIQDIRKKQNN</sequence>
<evidence type="ECO:0000313" key="2">
    <source>
        <dbReference type="EMBL" id="RWS25317.1"/>
    </source>
</evidence>
<dbReference type="GO" id="GO:0005576">
    <property type="term" value="C:extracellular region"/>
    <property type="evidence" value="ECO:0007669"/>
    <property type="project" value="InterPro"/>
</dbReference>
<evidence type="ECO:0000313" key="3">
    <source>
        <dbReference type="Proteomes" id="UP000288716"/>
    </source>
</evidence>
<accession>A0A443SCT6</accession>
<feature type="domain" description="Chitin-binding type-2" evidence="1">
    <location>
        <begin position="16"/>
        <end position="73"/>
    </location>
</feature>
<dbReference type="VEuPathDB" id="VectorBase:LDEU006723"/>
<name>A0A443SCT6_9ACAR</name>
<dbReference type="InterPro" id="IPR002557">
    <property type="entry name" value="Chitin-bd_dom"/>
</dbReference>
<protein>
    <recommendedName>
        <fullName evidence="1">Chitin-binding type-2 domain-containing protein</fullName>
    </recommendedName>
</protein>
<reference evidence="2 3" key="1">
    <citation type="journal article" date="2018" name="Gigascience">
        <title>Genomes of trombidid mites reveal novel predicted allergens and laterally-transferred genes associated with secondary metabolism.</title>
        <authorList>
            <person name="Dong X."/>
            <person name="Chaisiri K."/>
            <person name="Xia D."/>
            <person name="Armstrong S.D."/>
            <person name="Fang Y."/>
            <person name="Donnelly M.J."/>
            <person name="Kadowaki T."/>
            <person name="McGarry J.W."/>
            <person name="Darby A.C."/>
            <person name="Makepeace B.L."/>
        </authorList>
    </citation>
    <scope>NUCLEOTIDE SEQUENCE [LARGE SCALE GENOMIC DNA]</scope>
    <source>
        <strain evidence="2">UoL-UT</strain>
    </source>
</reference>
<organism evidence="2 3">
    <name type="scientific">Leptotrombidium deliense</name>
    <dbReference type="NCBI Taxonomy" id="299467"/>
    <lineage>
        <taxon>Eukaryota</taxon>
        <taxon>Metazoa</taxon>
        <taxon>Ecdysozoa</taxon>
        <taxon>Arthropoda</taxon>
        <taxon>Chelicerata</taxon>
        <taxon>Arachnida</taxon>
        <taxon>Acari</taxon>
        <taxon>Acariformes</taxon>
        <taxon>Trombidiformes</taxon>
        <taxon>Prostigmata</taxon>
        <taxon>Anystina</taxon>
        <taxon>Parasitengona</taxon>
        <taxon>Trombiculoidea</taxon>
        <taxon>Trombiculidae</taxon>
        <taxon>Leptotrombidium</taxon>
    </lineage>
</organism>
<dbReference type="Proteomes" id="UP000288716">
    <property type="component" value="Unassembled WGS sequence"/>
</dbReference>
<dbReference type="AlphaFoldDB" id="A0A443SCT6"/>
<proteinExistence type="predicted"/>
<dbReference type="Gene3D" id="2.170.140.10">
    <property type="entry name" value="Chitin binding domain"/>
    <property type="match status" value="1"/>
</dbReference>
<feature type="domain" description="Chitin-binding type-2" evidence="1">
    <location>
        <begin position="88"/>
        <end position="136"/>
    </location>
</feature>
<dbReference type="SUPFAM" id="SSF57625">
    <property type="entry name" value="Invertebrate chitin-binding proteins"/>
    <property type="match status" value="1"/>
</dbReference>
<comment type="caution">
    <text evidence="2">The sequence shown here is derived from an EMBL/GenBank/DDBJ whole genome shotgun (WGS) entry which is preliminary data.</text>
</comment>